<reference evidence="5" key="2">
    <citation type="journal article" date="2021" name="PeerJ">
        <title>Extensive microbial diversity within the chicken gut microbiome revealed by metagenomics and culture.</title>
        <authorList>
            <person name="Gilroy R."/>
            <person name="Ravi A."/>
            <person name="Getino M."/>
            <person name="Pursley I."/>
            <person name="Horton D.L."/>
            <person name="Alikhan N.F."/>
            <person name="Baker D."/>
            <person name="Gharbi K."/>
            <person name="Hall N."/>
            <person name="Watson M."/>
            <person name="Adriaenssens E.M."/>
            <person name="Foster-Nyarko E."/>
            <person name="Jarju S."/>
            <person name="Secka A."/>
            <person name="Antonio M."/>
            <person name="Oren A."/>
            <person name="Chaudhuri R.R."/>
            <person name="La Ragione R."/>
            <person name="Hildebrand F."/>
            <person name="Pallen M.J."/>
        </authorList>
    </citation>
    <scope>NUCLEOTIDE SEQUENCE</scope>
    <source>
        <strain evidence="5">CHK180-2868</strain>
    </source>
</reference>
<protein>
    <submittedName>
        <fullName evidence="5">N-acetylmuramoyl-L-alanine amidase</fullName>
    </submittedName>
</protein>
<dbReference type="Proteomes" id="UP000824250">
    <property type="component" value="Unassembled WGS sequence"/>
</dbReference>
<evidence type="ECO:0000259" key="4">
    <source>
        <dbReference type="Pfam" id="PF01520"/>
    </source>
</evidence>
<name>A0A9D1A2G0_9FIRM</name>
<feature type="compositionally biased region" description="Basic and acidic residues" evidence="3">
    <location>
        <begin position="329"/>
        <end position="350"/>
    </location>
</feature>
<dbReference type="EMBL" id="DVGC01000011">
    <property type="protein sequence ID" value="HIR04827.1"/>
    <property type="molecule type" value="Genomic_DNA"/>
</dbReference>
<evidence type="ECO:0000313" key="6">
    <source>
        <dbReference type="Proteomes" id="UP000824250"/>
    </source>
</evidence>
<feature type="region of interest" description="Disordered" evidence="3">
    <location>
        <begin position="314"/>
        <end position="407"/>
    </location>
</feature>
<evidence type="ECO:0000256" key="1">
    <source>
        <dbReference type="ARBA" id="ARBA00022737"/>
    </source>
</evidence>
<comment type="caution">
    <text evidence="5">The sequence shown here is derived from an EMBL/GenBank/DDBJ whole genome shotgun (WGS) entry which is preliminary data.</text>
</comment>
<feature type="repeat" description="Cell wall-binding" evidence="2">
    <location>
        <begin position="239"/>
        <end position="259"/>
    </location>
</feature>
<keyword evidence="1" id="KW-0677">Repeat</keyword>
<dbReference type="Pfam" id="PF01520">
    <property type="entry name" value="Amidase_3"/>
    <property type="match status" value="1"/>
</dbReference>
<dbReference type="SUPFAM" id="SSF69360">
    <property type="entry name" value="Cell wall binding repeat"/>
    <property type="match status" value="1"/>
</dbReference>
<dbReference type="SUPFAM" id="SSF53187">
    <property type="entry name" value="Zn-dependent exopeptidases"/>
    <property type="match status" value="1"/>
</dbReference>
<dbReference type="Gene3D" id="3.40.630.40">
    <property type="entry name" value="Zn-dependent exopeptidases"/>
    <property type="match status" value="1"/>
</dbReference>
<dbReference type="CDD" id="cd02696">
    <property type="entry name" value="MurNAc-LAA"/>
    <property type="match status" value="1"/>
</dbReference>
<feature type="compositionally biased region" description="Basic and acidic residues" evidence="3">
    <location>
        <begin position="365"/>
        <end position="407"/>
    </location>
</feature>
<dbReference type="Gene3D" id="2.10.270.10">
    <property type="entry name" value="Cholin Binding"/>
    <property type="match status" value="1"/>
</dbReference>
<dbReference type="GO" id="GO:0009253">
    <property type="term" value="P:peptidoglycan catabolic process"/>
    <property type="evidence" value="ECO:0007669"/>
    <property type="project" value="InterPro"/>
</dbReference>
<organism evidence="5 6">
    <name type="scientific">Candidatus Copromonas faecavium</name>
    <name type="common">nom. illeg.</name>
    <dbReference type="NCBI Taxonomy" id="2840740"/>
    <lineage>
        <taxon>Bacteria</taxon>
        <taxon>Bacillati</taxon>
        <taxon>Bacillota</taxon>
        <taxon>Clostridia</taxon>
        <taxon>Lachnospirales</taxon>
        <taxon>Lachnospiraceae</taxon>
        <taxon>Candidatus Copromonas (nom. illeg.)</taxon>
    </lineage>
</organism>
<feature type="domain" description="MurNAc-LAA" evidence="4">
    <location>
        <begin position="3"/>
        <end position="182"/>
    </location>
</feature>
<dbReference type="InterPro" id="IPR018337">
    <property type="entry name" value="Cell_wall/Cho-bd_repeat"/>
</dbReference>
<gene>
    <name evidence="5" type="ORF">IAB28_02515</name>
</gene>
<evidence type="ECO:0000256" key="2">
    <source>
        <dbReference type="PROSITE-ProRule" id="PRU00591"/>
    </source>
</evidence>
<dbReference type="PROSITE" id="PS51170">
    <property type="entry name" value="CW"/>
    <property type="match status" value="1"/>
</dbReference>
<dbReference type="GO" id="GO:0008745">
    <property type="term" value="F:N-acetylmuramoyl-L-alanine amidase activity"/>
    <property type="evidence" value="ECO:0007669"/>
    <property type="project" value="InterPro"/>
</dbReference>
<dbReference type="InterPro" id="IPR002508">
    <property type="entry name" value="MurNAc-LAA_cat"/>
</dbReference>
<sequence length="407" mass="45552">MRICLDAGHYGKYNQSPADSRYYESEMMWKLHLLQKKYLEEYGIEVVTTRDTQETDLGLYARGTASAGCDLFLSDHSNAVGSGANSTVDYPAAYCAIDGSADGIGMALAQCVEQMMKTSQPARIEHRRGSRGDYYGVLRGATAVGTPGLILEHSFHTNGAVAAWLLNEENLDRLAKAEADTIALYYNLLMPEPEKKSGWYQEEGGWRYYLGNTGDPVRNDWHKSGADWYWFDGAGFMVHNDWKQGSDGTWYYLKEDGSMAKDEWIVWKGELYRVLEDGAMFLGCMCLETNEKGALLTGFGGCAARMAPVLAKEDEAQEKTVSGGTGSEPSDKADKEKVKEHEKEKASGETRRKRKTVKNGMRRRMGSEWRNRRKKESEGKGKKTEKAGKHEVGEGKNNRNKETAEKD</sequence>
<feature type="compositionally biased region" description="Basic residues" evidence="3">
    <location>
        <begin position="351"/>
        <end position="364"/>
    </location>
</feature>
<dbReference type="AlphaFoldDB" id="A0A9D1A2G0"/>
<proteinExistence type="predicted"/>
<reference evidence="5" key="1">
    <citation type="submission" date="2020-10" db="EMBL/GenBank/DDBJ databases">
        <authorList>
            <person name="Gilroy R."/>
        </authorList>
    </citation>
    <scope>NUCLEOTIDE SEQUENCE</scope>
    <source>
        <strain evidence="5">CHK180-2868</strain>
    </source>
</reference>
<evidence type="ECO:0000313" key="5">
    <source>
        <dbReference type="EMBL" id="HIR04827.1"/>
    </source>
</evidence>
<accession>A0A9D1A2G0</accession>
<evidence type="ECO:0000256" key="3">
    <source>
        <dbReference type="SAM" id="MobiDB-lite"/>
    </source>
</evidence>